<feature type="domain" description="SusE outer membrane protein" evidence="2">
    <location>
        <begin position="23"/>
        <end position="135"/>
    </location>
</feature>
<reference evidence="3 4" key="1">
    <citation type="submission" date="2016-10" db="EMBL/GenBank/DDBJ databases">
        <authorList>
            <person name="de Groot N.N."/>
        </authorList>
    </citation>
    <scope>NUCLEOTIDE SEQUENCE [LARGE SCALE GENOMIC DNA]</scope>
    <source>
        <strain evidence="3 4">CGMCC 1.10076</strain>
    </source>
</reference>
<evidence type="ECO:0000256" key="1">
    <source>
        <dbReference type="SAM" id="SignalP"/>
    </source>
</evidence>
<evidence type="ECO:0000313" key="3">
    <source>
        <dbReference type="EMBL" id="SDK17331.1"/>
    </source>
</evidence>
<accession>A0A1G8ZQK2</accession>
<dbReference type="AlphaFoldDB" id="A0A1G8ZQK2"/>
<evidence type="ECO:0000313" key="4">
    <source>
        <dbReference type="Proteomes" id="UP000199580"/>
    </source>
</evidence>
<dbReference type="STRING" id="1128970.SAMN04487935_2700"/>
<dbReference type="InterPro" id="IPR025970">
    <property type="entry name" value="SusE"/>
</dbReference>
<dbReference type="Proteomes" id="UP000199580">
    <property type="component" value="Unassembled WGS sequence"/>
</dbReference>
<protein>
    <submittedName>
        <fullName evidence="3">SusE outer membrane protein</fullName>
    </submittedName>
</protein>
<dbReference type="RefSeq" id="WP_091396508.1">
    <property type="nucleotide sequence ID" value="NZ_BKAI01000008.1"/>
</dbReference>
<dbReference type="CDD" id="cd12967">
    <property type="entry name" value="CBM_SusE-F_like_u1"/>
    <property type="match status" value="1"/>
</dbReference>
<dbReference type="Pfam" id="PF14292">
    <property type="entry name" value="SusE"/>
    <property type="match status" value="1"/>
</dbReference>
<name>A0A1G8ZQK2_9FLAO</name>
<feature type="chain" id="PRO_5011632496" evidence="1">
    <location>
        <begin position="19"/>
        <end position="354"/>
    </location>
</feature>
<dbReference type="PROSITE" id="PS51257">
    <property type="entry name" value="PROKAR_LIPOPROTEIN"/>
    <property type="match status" value="1"/>
</dbReference>
<keyword evidence="1" id="KW-0732">Signal</keyword>
<keyword evidence="4" id="KW-1185">Reference proteome</keyword>
<feature type="signal peptide" evidence="1">
    <location>
        <begin position="1"/>
        <end position="18"/>
    </location>
</feature>
<organism evidence="3 4">
    <name type="scientific">Flavobacterium noncentrifugens</name>
    <dbReference type="NCBI Taxonomy" id="1128970"/>
    <lineage>
        <taxon>Bacteria</taxon>
        <taxon>Pseudomonadati</taxon>
        <taxon>Bacteroidota</taxon>
        <taxon>Flavobacteriia</taxon>
        <taxon>Flavobacteriales</taxon>
        <taxon>Flavobacteriaceae</taxon>
        <taxon>Flavobacterium</taxon>
    </lineage>
</organism>
<gene>
    <name evidence="3" type="ORF">SAMN04487935_2700</name>
</gene>
<dbReference type="InterPro" id="IPR013784">
    <property type="entry name" value="Carb-bd-like_fold"/>
</dbReference>
<dbReference type="SUPFAM" id="SSF49452">
    <property type="entry name" value="Starch-binding domain-like"/>
    <property type="match status" value="1"/>
</dbReference>
<dbReference type="GO" id="GO:0030246">
    <property type="term" value="F:carbohydrate binding"/>
    <property type="evidence" value="ECO:0007669"/>
    <property type="project" value="InterPro"/>
</dbReference>
<dbReference type="EMBL" id="FNEZ01000004">
    <property type="protein sequence ID" value="SDK17331.1"/>
    <property type="molecule type" value="Genomic_DNA"/>
</dbReference>
<sequence>MKKYINQILALGSLFFLAASCTDDTPVTTLQQVDFPAPIAAAPGTTLVLTQGTKNRTALTLSWTEPVYPIHAPVTYALQIDVPSGAIGETAWSKSIRVEAGEDVHSKSFTGANLNDMALELGLPTDVPGELAVRIEAYMDHIVYSQTLILTVTPFLKQIVTGEIYVPGAYNDWDFATAAPLTAIDNDIFQGLVNFPVGKPREFKFTRERNFNHFFGADAEGNFLEGGDVNLTVPNYGTYQITVDLNDMTYTAVPYSFAIVGTATAGGWDIDTDMAYDHIAKQWTITTALVSGALKFRLNNSWDVNYGPTNGNNGNTMTLGNTNAYTINEAGTYKVTFFVNPDPATATYSVTRIN</sequence>
<proteinExistence type="predicted"/>
<evidence type="ECO:0000259" key="2">
    <source>
        <dbReference type="Pfam" id="PF14292"/>
    </source>
</evidence>
<dbReference type="Gene3D" id="2.60.40.3620">
    <property type="match status" value="2"/>
</dbReference>
<dbReference type="OrthoDB" id="975117at2"/>